<evidence type="ECO:0000313" key="1">
    <source>
        <dbReference type="EMBL" id="KKN18060.1"/>
    </source>
</evidence>
<comment type="caution">
    <text evidence="1">The sequence shown here is derived from an EMBL/GenBank/DDBJ whole genome shotgun (WGS) entry which is preliminary data.</text>
</comment>
<gene>
    <name evidence="1" type="ORF">LCGC14_0959590</name>
</gene>
<organism evidence="1">
    <name type="scientific">marine sediment metagenome</name>
    <dbReference type="NCBI Taxonomy" id="412755"/>
    <lineage>
        <taxon>unclassified sequences</taxon>
        <taxon>metagenomes</taxon>
        <taxon>ecological metagenomes</taxon>
    </lineage>
</organism>
<protein>
    <submittedName>
        <fullName evidence="1">Uncharacterized protein</fullName>
    </submittedName>
</protein>
<proteinExistence type="predicted"/>
<dbReference type="EMBL" id="LAZR01003463">
    <property type="protein sequence ID" value="KKN18060.1"/>
    <property type="molecule type" value="Genomic_DNA"/>
</dbReference>
<dbReference type="AlphaFoldDB" id="A0A0F9NES6"/>
<name>A0A0F9NES6_9ZZZZ</name>
<sequence length="144" mass="15711">MAQIRSAAEIADKWRRVTPGRTEDYRLGVQNPRVDWENATAAAEGTWRDGVTAAAARGAFAKGVREAGTIKWQTNTLLKGPGRFAEGVQIGVEAYERGFAPYRDVIERTVLPPRRPKGDPGNIERVRAIAQALRAKKVGSARAA</sequence>
<reference evidence="1" key="1">
    <citation type="journal article" date="2015" name="Nature">
        <title>Complex archaea that bridge the gap between prokaryotes and eukaryotes.</title>
        <authorList>
            <person name="Spang A."/>
            <person name="Saw J.H."/>
            <person name="Jorgensen S.L."/>
            <person name="Zaremba-Niedzwiedzka K."/>
            <person name="Martijn J."/>
            <person name="Lind A.E."/>
            <person name="van Eijk R."/>
            <person name="Schleper C."/>
            <person name="Guy L."/>
            <person name="Ettema T.J."/>
        </authorList>
    </citation>
    <scope>NUCLEOTIDE SEQUENCE</scope>
</reference>
<accession>A0A0F9NES6</accession>